<sequence length="161" mass="17721">MASRSVIKAVLLAGLVAGTLDIIAAVTLNGIMSGEFKPLRILQGIASGAIGRSAFEGGIGMGLVGLLFHYCFALMFATVYFLLFPYLPFLQRYPLLWGCLYGIVAWAIMNGLVIPLSKLRPAPFNWERAAINIVILMFMIGLPIALMARKYYSKKQQYPEN</sequence>
<keyword evidence="1" id="KW-0472">Membrane</keyword>
<gene>
    <name evidence="2" type="ORF">EV199_5507</name>
</gene>
<dbReference type="EMBL" id="SGXA01000004">
    <property type="protein sequence ID" value="RZS67122.1"/>
    <property type="molecule type" value="Genomic_DNA"/>
</dbReference>
<comment type="caution">
    <text evidence="2">The sequence shown here is derived from an EMBL/GenBank/DDBJ whole genome shotgun (WGS) entry which is preliminary data.</text>
</comment>
<evidence type="ECO:0000256" key="1">
    <source>
        <dbReference type="SAM" id="Phobius"/>
    </source>
</evidence>
<protein>
    <submittedName>
        <fullName evidence="2">Uncharacterized protein DUF1440</fullName>
    </submittedName>
</protein>
<keyword evidence="1" id="KW-0812">Transmembrane</keyword>
<feature type="transmembrane region" description="Helical" evidence="1">
    <location>
        <begin position="129"/>
        <end position="148"/>
    </location>
</feature>
<dbReference type="Proteomes" id="UP000293874">
    <property type="component" value="Unassembled WGS sequence"/>
</dbReference>
<feature type="transmembrane region" description="Helical" evidence="1">
    <location>
        <begin position="59"/>
        <end position="83"/>
    </location>
</feature>
<accession>A0A4Q7MK29</accession>
<keyword evidence="1" id="KW-1133">Transmembrane helix</keyword>
<evidence type="ECO:0000313" key="2">
    <source>
        <dbReference type="EMBL" id="RZS67122.1"/>
    </source>
</evidence>
<feature type="transmembrane region" description="Helical" evidence="1">
    <location>
        <begin position="95"/>
        <end position="117"/>
    </location>
</feature>
<dbReference type="AlphaFoldDB" id="A0A4Q7MK29"/>
<reference evidence="2 3" key="1">
    <citation type="submission" date="2019-02" db="EMBL/GenBank/DDBJ databases">
        <title>Genomic Encyclopedia of Type Strains, Phase IV (KMG-IV): sequencing the most valuable type-strain genomes for metagenomic binning, comparative biology and taxonomic classification.</title>
        <authorList>
            <person name="Goeker M."/>
        </authorList>
    </citation>
    <scope>NUCLEOTIDE SEQUENCE [LARGE SCALE GENOMIC DNA]</scope>
    <source>
        <strain evidence="2 3">DSM 18116</strain>
    </source>
</reference>
<evidence type="ECO:0000313" key="3">
    <source>
        <dbReference type="Proteomes" id="UP000293874"/>
    </source>
</evidence>
<keyword evidence="3" id="KW-1185">Reference proteome</keyword>
<proteinExistence type="predicted"/>
<name>A0A4Q7MK29_9BACT</name>
<organism evidence="2 3">
    <name type="scientific">Pseudobacter ginsenosidimutans</name>
    <dbReference type="NCBI Taxonomy" id="661488"/>
    <lineage>
        <taxon>Bacteria</taxon>
        <taxon>Pseudomonadati</taxon>
        <taxon>Bacteroidota</taxon>
        <taxon>Chitinophagia</taxon>
        <taxon>Chitinophagales</taxon>
        <taxon>Chitinophagaceae</taxon>
        <taxon>Pseudobacter</taxon>
    </lineage>
</organism>